<organism evidence="1 2">
    <name type="scientific">Methylocaldum marinum</name>
    <dbReference type="NCBI Taxonomy" id="1432792"/>
    <lineage>
        <taxon>Bacteria</taxon>
        <taxon>Pseudomonadati</taxon>
        <taxon>Pseudomonadota</taxon>
        <taxon>Gammaproteobacteria</taxon>
        <taxon>Methylococcales</taxon>
        <taxon>Methylococcaceae</taxon>
        <taxon>Methylocaldum</taxon>
    </lineage>
</organism>
<dbReference type="Proteomes" id="UP000266313">
    <property type="component" value="Chromosome"/>
</dbReference>
<dbReference type="RefSeq" id="WP_119628913.1">
    <property type="nucleotide sequence ID" value="NZ_AP017928.1"/>
</dbReference>
<name>A0A250KP08_9GAMM</name>
<evidence type="ECO:0000313" key="1">
    <source>
        <dbReference type="EMBL" id="BBA33284.1"/>
    </source>
</evidence>
<keyword evidence="2" id="KW-1185">Reference proteome</keyword>
<evidence type="ECO:0000313" key="2">
    <source>
        <dbReference type="Proteomes" id="UP000266313"/>
    </source>
</evidence>
<dbReference type="EMBL" id="AP017928">
    <property type="protein sequence ID" value="BBA33284.1"/>
    <property type="molecule type" value="Genomic_DNA"/>
</dbReference>
<reference evidence="1 2" key="1">
    <citation type="submission" date="2016-12" db="EMBL/GenBank/DDBJ databases">
        <title>Genome sequencing of Methylocaldum marinum.</title>
        <authorList>
            <person name="Takeuchi M."/>
            <person name="Kamagata Y."/>
            <person name="Hiraoka S."/>
            <person name="Oshima K."/>
            <person name="Hattori M."/>
            <person name="Iwasaki W."/>
        </authorList>
    </citation>
    <scope>NUCLEOTIDE SEQUENCE [LARGE SCALE GENOMIC DNA]</scope>
    <source>
        <strain evidence="1 2">S8</strain>
    </source>
</reference>
<dbReference type="AlphaFoldDB" id="A0A250KP08"/>
<accession>A0A250KP08</accession>
<gene>
    <name evidence="1" type="ORF">sS8_1324</name>
</gene>
<dbReference type="KEGG" id="mmai:sS8_1324"/>
<dbReference type="OrthoDB" id="6845386at2"/>
<protein>
    <submittedName>
        <fullName evidence="1">Uncharacterized protein</fullName>
    </submittedName>
</protein>
<proteinExistence type="predicted"/>
<sequence>MTQALIGGNYADSRTLTKKPKTSEEALRIAFNAANDFTMINVAVERDGKPLDGIPMDVWMMSNDAKLINYLALLFGYCVLVPGQTGMFAEISIPKGFDVALLPYDAKVFSHRVHRGSDRSFARLDSDLWITRVKEMIQLVNRVFPRSA</sequence>